<dbReference type="GO" id="GO:0016787">
    <property type="term" value="F:hydrolase activity"/>
    <property type="evidence" value="ECO:0007669"/>
    <property type="project" value="UniProtKB-KW"/>
</dbReference>
<evidence type="ECO:0000259" key="1">
    <source>
        <dbReference type="Pfam" id="PF12697"/>
    </source>
</evidence>
<dbReference type="AlphaFoldDB" id="A0A6M0IEY5"/>
<keyword evidence="2" id="KW-0378">Hydrolase</keyword>
<dbReference type="EMBL" id="JAAGNZ010000001">
    <property type="protein sequence ID" value="NEU66352.1"/>
    <property type="molecule type" value="Genomic_DNA"/>
</dbReference>
<dbReference type="Proteomes" id="UP000477386">
    <property type="component" value="Unassembled WGS sequence"/>
</dbReference>
<dbReference type="Gene3D" id="3.40.50.1820">
    <property type="entry name" value="alpha/beta hydrolase"/>
    <property type="match status" value="1"/>
</dbReference>
<name>A0A6M0IEY5_9BACT</name>
<comment type="caution">
    <text evidence="2">The sequence shown here is derived from an EMBL/GenBank/DDBJ whole genome shotgun (WGS) entry which is preliminary data.</text>
</comment>
<reference evidence="2 3" key="1">
    <citation type="submission" date="2020-02" db="EMBL/GenBank/DDBJ databases">
        <title>Draft genome sequence of two Spirosoma agri KCTC 52727 and Spirosoma terrae KCTC 52035.</title>
        <authorList>
            <person name="Rojas J."/>
            <person name="Ambika Manirajan B."/>
            <person name="Ratering S."/>
            <person name="Suarez C."/>
            <person name="Schnell S."/>
        </authorList>
    </citation>
    <scope>NUCLEOTIDE SEQUENCE [LARGE SCALE GENOMIC DNA]</scope>
    <source>
        <strain evidence="2 3">KCTC 52727</strain>
    </source>
</reference>
<dbReference type="Pfam" id="PF12697">
    <property type="entry name" value="Abhydrolase_6"/>
    <property type="match status" value="1"/>
</dbReference>
<keyword evidence="3" id="KW-1185">Reference proteome</keyword>
<organism evidence="2 3">
    <name type="scientific">Spirosoma agri</name>
    <dbReference type="NCBI Taxonomy" id="1987381"/>
    <lineage>
        <taxon>Bacteria</taxon>
        <taxon>Pseudomonadati</taxon>
        <taxon>Bacteroidota</taxon>
        <taxon>Cytophagia</taxon>
        <taxon>Cytophagales</taxon>
        <taxon>Cytophagaceae</taxon>
        <taxon>Spirosoma</taxon>
    </lineage>
</organism>
<evidence type="ECO:0000313" key="3">
    <source>
        <dbReference type="Proteomes" id="UP000477386"/>
    </source>
</evidence>
<dbReference type="RefSeq" id="WP_164035621.1">
    <property type="nucleotide sequence ID" value="NZ_JAAGNZ010000001.1"/>
</dbReference>
<dbReference type="SUPFAM" id="SSF53474">
    <property type="entry name" value="alpha/beta-Hydrolases"/>
    <property type="match status" value="1"/>
</dbReference>
<accession>A0A6M0IEY5</accession>
<dbReference type="InterPro" id="IPR050266">
    <property type="entry name" value="AB_hydrolase_sf"/>
</dbReference>
<evidence type="ECO:0000313" key="2">
    <source>
        <dbReference type="EMBL" id="NEU66352.1"/>
    </source>
</evidence>
<protein>
    <submittedName>
        <fullName evidence="2">Alpha/beta hydrolase</fullName>
    </submittedName>
</protein>
<dbReference type="InterPro" id="IPR000073">
    <property type="entry name" value="AB_hydrolase_1"/>
</dbReference>
<dbReference type="InterPro" id="IPR029058">
    <property type="entry name" value="AB_hydrolase_fold"/>
</dbReference>
<dbReference type="PRINTS" id="PR00111">
    <property type="entry name" value="ABHYDROLASE"/>
</dbReference>
<gene>
    <name evidence="2" type="ORF">GK091_05620</name>
</gene>
<proteinExistence type="predicted"/>
<feature type="domain" description="AB hydrolase-1" evidence="1">
    <location>
        <begin position="7"/>
        <end position="227"/>
    </location>
</feature>
<dbReference type="PANTHER" id="PTHR43798">
    <property type="entry name" value="MONOACYLGLYCEROL LIPASE"/>
    <property type="match status" value="1"/>
</dbReference>
<sequence>MQTPLSILLIHGHGVDASIWDGIYADLAAEGTVLNPDLSRLTSHTTIEAYAEELAARLQAVSISEVVLIGHSMGGYIALAFAGRYPEMVRGLVLYHSTAYADDEDRKAQRQQLIKTMQTEGGVQFIEKQLPKMVAPDYPADQVNKLVGRFRNLPTEALVAGMEAIAGRPDRTYVLRNATFPVLLVMGREDQLIPLEKTKPLADLSGQISIATIDNAGHMSMVEQPDESKKILVDFLRKL</sequence>